<name>A0A4Y8ZTQ1_9SPHN</name>
<evidence type="ECO:0008006" key="4">
    <source>
        <dbReference type="Google" id="ProtNLM"/>
    </source>
</evidence>
<feature type="signal peptide" evidence="1">
    <location>
        <begin position="1"/>
        <end position="20"/>
    </location>
</feature>
<evidence type="ECO:0000313" key="3">
    <source>
        <dbReference type="Proteomes" id="UP000298213"/>
    </source>
</evidence>
<dbReference type="AlphaFoldDB" id="A0A4Y8ZTQ1"/>
<accession>A0A4Y8ZTQ1</accession>
<dbReference type="SUPFAM" id="SSF49785">
    <property type="entry name" value="Galactose-binding domain-like"/>
    <property type="match status" value="1"/>
</dbReference>
<keyword evidence="1" id="KW-0732">Signal</keyword>
<dbReference type="EMBL" id="SPDV01000007">
    <property type="protein sequence ID" value="TFI59418.1"/>
    <property type="molecule type" value="Genomic_DNA"/>
</dbReference>
<dbReference type="Gene3D" id="2.60.120.260">
    <property type="entry name" value="Galactose-binding domain-like"/>
    <property type="match status" value="1"/>
</dbReference>
<gene>
    <name evidence="2" type="ORF">E2493_04265</name>
</gene>
<organism evidence="2 3">
    <name type="scientific">Sphingomonas parva</name>
    <dbReference type="NCBI Taxonomy" id="2555898"/>
    <lineage>
        <taxon>Bacteria</taxon>
        <taxon>Pseudomonadati</taxon>
        <taxon>Pseudomonadota</taxon>
        <taxon>Alphaproteobacteria</taxon>
        <taxon>Sphingomonadales</taxon>
        <taxon>Sphingomonadaceae</taxon>
        <taxon>Sphingomonas</taxon>
    </lineage>
</organism>
<proteinExistence type="predicted"/>
<reference evidence="2 3" key="1">
    <citation type="submission" date="2019-03" db="EMBL/GenBank/DDBJ databases">
        <title>Genome sequence of Sphingomonas sp. 17J27-24.</title>
        <authorList>
            <person name="Kim M."/>
            <person name="Maeng S."/>
            <person name="Sathiyaraj S."/>
        </authorList>
    </citation>
    <scope>NUCLEOTIDE SEQUENCE [LARGE SCALE GENOMIC DNA]</scope>
    <source>
        <strain evidence="2 3">17J27-24</strain>
    </source>
</reference>
<comment type="caution">
    <text evidence="2">The sequence shown here is derived from an EMBL/GenBank/DDBJ whole genome shotgun (WGS) entry which is preliminary data.</text>
</comment>
<feature type="chain" id="PRO_5021198403" description="CBM-cenC domain-containing protein" evidence="1">
    <location>
        <begin position="21"/>
        <end position="188"/>
    </location>
</feature>
<dbReference type="OrthoDB" id="7561968at2"/>
<evidence type="ECO:0000313" key="2">
    <source>
        <dbReference type="EMBL" id="TFI59418.1"/>
    </source>
</evidence>
<dbReference type="InterPro" id="IPR008979">
    <property type="entry name" value="Galactose-bd-like_sf"/>
</dbReference>
<dbReference type="RefSeq" id="WP_135084068.1">
    <property type="nucleotide sequence ID" value="NZ_SPDV01000007.1"/>
</dbReference>
<sequence>MKGRAFAFCLLLATPLAATAVLAQDAETDALLKQIINVPSPKAFSVQGMKPAPKVRKDGTVQGGEALRISVPGKGANAWDIAVSDPIQKPVKAGDRLVLAFWARLEKGADGATTATLPYNGIQLSSPPYSALLSAPVEIGPEWKMHEIRGVADKDYAAGALGVTIHLATAKQVVDIGPIFVLDQGPKP</sequence>
<dbReference type="Proteomes" id="UP000298213">
    <property type="component" value="Unassembled WGS sequence"/>
</dbReference>
<keyword evidence="3" id="KW-1185">Reference proteome</keyword>
<protein>
    <recommendedName>
        <fullName evidence="4">CBM-cenC domain-containing protein</fullName>
    </recommendedName>
</protein>
<evidence type="ECO:0000256" key="1">
    <source>
        <dbReference type="SAM" id="SignalP"/>
    </source>
</evidence>